<reference evidence="6" key="1">
    <citation type="journal article" date="2019" name="Int. J. Syst. Evol. Microbiol.">
        <title>The Global Catalogue of Microorganisms (GCM) 10K type strain sequencing project: providing services to taxonomists for standard genome sequencing and annotation.</title>
        <authorList>
            <consortium name="The Broad Institute Genomics Platform"/>
            <consortium name="The Broad Institute Genome Sequencing Center for Infectious Disease"/>
            <person name="Wu L."/>
            <person name="Ma J."/>
        </authorList>
    </citation>
    <scope>NUCLEOTIDE SEQUENCE [LARGE SCALE GENOMIC DNA]</scope>
    <source>
        <strain evidence="6">CECT 7798</strain>
    </source>
</reference>
<dbReference type="SUPFAM" id="SSF54637">
    <property type="entry name" value="Thioesterase/thiol ester dehydrase-isomerase"/>
    <property type="match status" value="1"/>
</dbReference>
<comment type="similarity">
    <text evidence="1">Belongs to the acyl coenzyme A hydrolase family.</text>
</comment>
<evidence type="ECO:0000313" key="6">
    <source>
        <dbReference type="Proteomes" id="UP001595735"/>
    </source>
</evidence>
<feature type="domain" description="HotDog ACOT-type" evidence="4">
    <location>
        <begin position="8"/>
        <end position="120"/>
    </location>
</feature>
<evidence type="ECO:0000259" key="4">
    <source>
        <dbReference type="PROSITE" id="PS51770"/>
    </source>
</evidence>
<name>A0ABV7XTS0_9FLAO</name>
<dbReference type="CDD" id="cd03442">
    <property type="entry name" value="BFIT_BACH"/>
    <property type="match status" value="1"/>
</dbReference>
<dbReference type="Pfam" id="PF03061">
    <property type="entry name" value="4HBT"/>
    <property type="match status" value="1"/>
</dbReference>
<keyword evidence="2 3" id="KW-0378">Hydrolase</keyword>
<sequence>MAKIKTASESLTIMTNIVLPNETNSLRNLFGGELLAKMDRCASISAARHCERRVVTASVNHVSFNHPIPEGGVVVLESKVSRAFSTSMEVYVDVWSDDPINQKKIHTNSGIYTFVAVDEFNRPIPIPDMVPETEDEKERYAAAFRRKELSLILSGRMKPLESVELKKLFQEPQEEPQSSKKDKK</sequence>
<evidence type="ECO:0000256" key="1">
    <source>
        <dbReference type="ARBA" id="ARBA00010458"/>
    </source>
</evidence>
<dbReference type="PROSITE" id="PS51770">
    <property type="entry name" value="HOTDOG_ACOT"/>
    <property type="match status" value="1"/>
</dbReference>
<proteinExistence type="inferred from homology"/>
<dbReference type="Gene3D" id="3.10.129.10">
    <property type="entry name" value="Hotdog Thioesterase"/>
    <property type="match status" value="1"/>
</dbReference>
<evidence type="ECO:0000256" key="3">
    <source>
        <dbReference type="PROSITE-ProRule" id="PRU01106"/>
    </source>
</evidence>
<dbReference type="Proteomes" id="UP001595735">
    <property type="component" value="Unassembled WGS sequence"/>
</dbReference>
<gene>
    <name evidence="5" type="ORF">ACFONJ_04435</name>
</gene>
<protein>
    <submittedName>
        <fullName evidence="5">Acyl-CoA thioesterase</fullName>
        <ecNumber evidence="5">3.1.2.20</ecNumber>
    </submittedName>
</protein>
<keyword evidence="6" id="KW-1185">Reference proteome</keyword>
<accession>A0ABV7XTS0</accession>
<dbReference type="InterPro" id="IPR033120">
    <property type="entry name" value="HOTDOG_ACOT"/>
</dbReference>
<dbReference type="RefSeq" id="WP_290295253.1">
    <property type="nucleotide sequence ID" value="NZ_JAUFQR010000001.1"/>
</dbReference>
<dbReference type="EC" id="3.1.2.20" evidence="5"/>
<evidence type="ECO:0000313" key="5">
    <source>
        <dbReference type="EMBL" id="MFC3755214.1"/>
    </source>
</evidence>
<dbReference type="EMBL" id="JBHRYO010000002">
    <property type="protein sequence ID" value="MFC3755214.1"/>
    <property type="molecule type" value="Genomic_DNA"/>
</dbReference>
<dbReference type="GO" id="GO:0047617">
    <property type="term" value="F:fatty acyl-CoA hydrolase activity"/>
    <property type="evidence" value="ECO:0007669"/>
    <property type="project" value="UniProtKB-EC"/>
</dbReference>
<dbReference type="InterPro" id="IPR029069">
    <property type="entry name" value="HotDog_dom_sf"/>
</dbReference>
<evidence type="ECO:0000256" key="2">
    <source>
        <dbReference type="ARBA" id="ARBA00022801"/>
    </source>
</evidence>
<dbReference type="PANTHER" id="PTHR11049">
    <property type="entry name" value="ACYL COENZYME A THIOESTER HYDROLASE"/>
    <property type="match status" value="1"/>
</dbReference>
<dbReference type="InterPro" id="IPR006683">
    <property type="entry name" value="Thioestr_dom"/>
</dbReference>
<dbReference type="InterPro" id="IPR040170">
    <property type="entry name" value="Cytosol_ACT"/>
</dbReference>
<comment type="caution">
    <text evidence="5">The sequence shown here is derived from an EMBL/GenBank/DDBJ whole genome shotgun (WGS) entry which is preliminary data.</text>
</comment>
<organism evidence="5 6">
    <name type="scientific">Chryseobacterium tructae</name>
    <dbReference type="NCBI Taxonomy" id="1037380"/>
    <lineage>
        <taxon>Bacteria</taxon>
        <taxon>Pseudomonadati</taxon>
        <taxon>Bacteroidota</taxon>
        <taxon>Flavobacteriia</taxon>
        <taxon>Flavobacteriales</taxon>
        <taxon>Weeksellaceae</taxon>
        <taxon>Chryseobacterium group</taxon>
        <taxon>Chryseobacterium</taxon>
    </lineage>
</organism>